<gene>
    <name evidence="1" type="ORF">AXI58_12625</name>
</gene>
<keyword evidence="2" id="KW-1185">Reference proteome</keyword>
<comment type="caution">
    <text evidence="1">The sequence shown here is derived from an EMBL/GenBank/DDBJ whole genome shotgun (WGS) entry which is preliminary data.</text>
</comment>
<reference evidence="2" key="1">
    <citation type="submission" date="2016-02" db="EMBL/GenBank/DDBJ databases">
        <authorList>
            <person name="Dunlap C."/>
        </authorList>
    </citation>
    <scope>NUCLEOTIDE SEQUENCE [LARGE SCALE GENOMIC DNA]</scope>
    <source>
        <strain evidence="2">NRRL B-41092</strain>
    </source>
</reference>
<dbReference type="RefSeq" id="WP_061521142.1">
    <property type="nucleotide sequence ID" value="NZ_JARLZY010000005.1"/>
</dbReference>
<organism evidence="1 2">
    <name type="scientific">Bacillus nakamurai</name>
    <dbReference type="NCBI Taxonomy" id="1793963"/>
    <lineage>
        <taxon>Bacteria</taxon>
        <taxon>Bacillati</taxon>
        <taxon>Bacillota</taxon>
        <taxon>Bacilli</taxon>
        <taxon>Bacillales</taxon>
        <taxon>Bacillaceae</taxon>
        <taxon>Bacillus</taxon>
    </lineage>
</organism>
<dbReference type="OrthoDB" id="2455520at2"/>
<dbReference type="Proteomes" id="UP000075430">
    <property type="component" value="Unassembled WGS sequence"/>
</dbReference>
<accession>A0A150F9Y2</accession>
<evidence type="ECO:0000313" key="1">
    <source>
        <dbReference type="EMBL" id="KXZ21780.1"/>
    </source>
</evidence>
<name>A0A150F9Y2_9BACI</name>
<evidence type="ECO:0000313" key="2">
    <source>
        <dbReference type="Proteomes" id="UP000075430"/>
    </source>
</evidence>
<dbReference type="EMBL" id="LSBA01000006">
    <property type="protein sequence ID" value="KXZ21780.1"/>
    <property type="molecule type" value="Genomic_DNA"/>
</dbReference>
<dbReference type="STRING" id="1793963.AXI58_12625"/>
<dbReference type="AlphaFoldDB" id="A0A150F9Y2"/>
<sequence>MSQTVNAERFELALENMNYEWSMVQLKKVVQYWHDGKSILDMSELLNRDSDEIILLVMDFARKNILPARKNGLRANKRIRISEKTMKEKMIRLRYLFEEGPVYIPFQELNFMFYDSEIRRFRELWAANESYLNIAKELKRNEDETLFLIIDQAKKDLIEPRESGLLGKEALEDERNKQKLPF</sequence>
<proteinExistence type="predicted"/>
<protein>
    <submittedName>
        <fullName evidence="1">Uncharacterized protein</fullName>
    </submittedName>
</protein>